<reference evidence="2" key="1">
    <citation type="submission" date="2016-10" db="EMBL/GenBank/DDBJ databases">
        <authorList>
            <person name="Varghese N."/>
            <person name="Submissions S."/>
        </authorList>
    </citation>
    <scope>NUCLEOTIDE SEQUENCE [LARGE SCALE GENOMIC DNA]</scope>
    <source>
        <strain>GEY</strain>
        <strain evidence="2">DSM 9560</strain>
    </source>
</reference>
<name>A0A1I2IWJ0_9BACT</name>
<keyword evidence="2" id="KW-1185">Reference proteome</keyword>
<sequence>MKKLSLNEMAAVNGGLMHPTGNSYVDCMRSKAIIAFNPWLVGFYLASNIIYCAVTT</sequence>
<accession>A0A1I2IWJ0</accession>
<dbReference type="Proteomes" id="UP000199513">
    <property type="component" value="Unassembled WGS sequence"/>
</dbReference>
<evidence type="ECO:0000313" key="1">
    <source>
        <dbReference type="EMBL" id="SFF46765.1"/>
    </source>
</evidence>
<dbReference type="RefSeq" id="WP_177217438.1">
    <property type="nucleotide sequence ID" value="NZ_FONY01000038.1"/>
</dbReference>
<gene>
    <name evidence="1" type="ORF">SAMN04488541_10388</name>
</gene>
<dbReference type="EMBL" id="FONY01000038">
    <property type="protein sequence ID" value="SFF46765.1"/>
    <property type="molecule type" value="Genomic_DNA"/>
</dbReference>
<organism evidence="1 2">
    <name type="scientific">Thermoflexibacter ruber</name>
    <dbReference type="NCBI Taxonomy" id="1003"/>
    <lineage>
        <taxon>Bacteria</taxon>
        <taxon>Pseudomonadati</taxon>
        <taxon>Bacteroidota</taxon>
        <taxon>Cytophagia</taxon>
        <taxon>Cytophagales</taxon>
        <taxon>Thermoflexibacteraceae</taxon>
        <taxon>Thermoflexibacter</taxon>
    </lineage>
</organism>
<protein>
    <submittedName>
        <fullName evidence="1">Uncharacterized protein</fullName>
    </submittedName>
</protein>
<dbReference type="STRING" id="1003.SAMN04488541_10388"/>
<evidence type="ECO:0000313" key="2">
    <source>
        <dbReference type="Proteomes" id="UP000199513"/>
    </source>
</evidence>
<dbReference type="AlphaFoldDB" id="A0A1I2IWJ0"/>
<proteinExistence type="predicted"/>